<name>A0A7V8FNB4_9BURK</name>
<dbReference type="InterPro" id="IPR001851">
    <property type="entry name" value="ABC_transp_permease"/>
</dbReference>
<dbReference type="GO" id="GO:0015658">
    <property type="term" value="F:branched-chain amino acid transmembrane transporter activity"/>
    <property type="evidence" value="ECO:0007669"/>
    <property type="project" value="InterPro"/>
</dbReference>
<dbReference type="AlphaFoldDB" id="A0A7V8FNB4"/>
<evidence type="ECO:0000256" key="6">
    <source>
        <dbReference type="SAM" id="Phobius"/>
    </source>
</evidence>
<feature type="transmembrane region" description="Helical" evidence="6">
    <location>
        <begin position="121"/>
        <end position="138"/>
    </location>
</feature>
<dbReference type="GO" id="GO:0005886">
    <property type="term" value="C:plasma membrane"/>
    <property type="evidence" value="ECO:0007669"/>
    <property type="project" value="UniProtKB-SubCell"/>
</dbReference>
<keyword evidence="5 6" id="KW-0472">Membrane</keyword>
<dbReference type="CDD" id="cd06581">
    <property type="entry name" value="TM_PBP1_LivM_like"/>
    <property type="match status" value="1"/>
</dbReference>
<protein>
    <recommendedName>
        <fullName evidence="9">Amino acid/amide ABC transporter membrane protein 2, HAAT family</fullName>
    </recommendedName>
</protein>
<organism evidence="7 8">
    <name type="scientific">Paracidovorax wautersii</name>
    <dbReference type="NCBI Taxonomy" id="1177982"/>
    <lineage>
        <taxon>Bacteria</taxon>
        <taxon>Pseudomonadati</taxon>
        <taxon>Pseudomonadota</taxon>
        <taxon>Betaproteobacteria</taxon>
        <taxon>Burkholderiales</taxon>
        <taxon>Comamonadaceae</taxon>
        <taxon>Paracidovorax</taxon>
    </lineage>
</organism>
<sequence length="362" mass="37445">MTTSTFSTLPRRATLALLALSALAVAGLAVASQALDMFTLLSLTVYLVMAMLALSLAFVWGFGGILCFGQAAFFGLGAYAYAIGAINAGPGLAAVALAVAVPTGFALLLGYFMFYGRISDVYLGVITLAVTLILFNLANSTSGPQYRIGEALLGGFNGIPSIPTLTLPGADQPLAPEHVFLLTGVLLVAAYLGLRGLLRTRFGQVVVAVRENERRAELLGYDPRRYKLAAFAVGGALAGLAGCLYANWSAFVNPGVFSLSQSAQIIIWVIVGGRGTLLGPMLACIATQWAVTALGGQQMVDTGLVLGLVLALFVMLLPKGIAPAMADGWSRLRAGRAARAATPAPVNPAVALSPAIGQEQQA</sequence>
<dbReference type="Pfam" id="PF02653">
    <property type="entry name" value="BPD_transp_2"/>
    <property type="match status" value="1"/>
</dbReference>
<feature type="transmembrane region" description="Helical" evidence="6">
    <location>
        <begin position="41"/>
        <end position="60"/>
    </location>
</feature>
<feature type="transmembrane region" description="Helical" evidence="6">
    <location>
        <begin position="303"/>
        <end position="322"/>
    </location>
</feature>
<evidence type="ECO:0000256" key="4">
    <source>
        <dbReference type="ARBA" id="ARBA00022989"/>
    </source>
</evidence>
<evidence type="ECO:0000256" key="5">
    <source>
        <dbReference type="ARBA" id="ARBA00023136"/>
    </source>
</evidence>
<evidence type="ECO:0000256" key="2">
    <source>
        <dbReference type="ARBA" id="ARBA00022475"/>
    </source>
</evidence>
<dbReference type="PANTHER" id="PTHR30482">
    <property type="entry name" value="HIGH-AFFINITY BRANCHED-CHAIN AMINO ACID TRANSPORT SYSTEM PERMEASE"/>
    <property type="match status" value="1"/>
</dbReference>
<proteinExistence type="predicted"/>
<gene>
    <name evidence="7" type="ORF">GAK30_02292</name>
</gene>
<accession>A0A7V8FNB4</accession>
<dbReference type="PANTHER" id="PTHR30482:SF10">
    <property type="entry name" value="HIGH-AFFINITY BRANCHED-CHAIN AMINO ACID TRANSPORT PROTEIN BRAE"/>
    <property type="match status" value="1"/>
</dbReference>
<feature type="transmembrane region" description="Helical" evidence="6">
    <location>
        <begin position="265"/>
        <end position="291"/>
    </location>
</feature>
<feature type="transmembrane region" description="Helical" evidence="6">
    <location>
        <begin position="67"/>
        <end position="86"/>
    </location>
</feature>
<dbReference type="InterPro" id="IPR043428">
    <property type="entry name" value="LivM-like"/>
</dbReference>
<feature type="transmembrane region" description="Helical" evidence="6">
    <location>
        <begin position="178"/>
        <end position="194"/>
    </location>
</feature>
<evidence type="ECO:0000313" key="7">
    <source>
        <dbReference type="EMBL" id="KAF1020797.1"/>
    </source>
</evidence>
<keyword evidence="3 6" id="KW-0812">Transmembrane</keyword>
<comment type="caution">
    <text evidence="7">The sequence shown here is derived from an EMBL/GenBank/DDBJ whole genome shotgun (WGS) entry which is preliminary data.</text>
</comment>
<keyword evidence="2" id="KW-1003">Cell membrane</keyword>
<evidence type="ECO:0000256" key="1">
    <source>
        <dbReference type="ARBA" id="ARBA00004651"/>
    </source>
</evidence>
<reference evidence="8" key="1">
    <citation type="journal article" date="2020" name="MBio">
        <title>Horizontal gene transfer to a defensive symbiont with a reduced genome amongst a multipartite beetle microbiome.</title>
        <authorList>
            <person name="Waterworth S.C."/>
            <person name="Florez L.V."/>
            <person name="Rees E.R."/>
            <person name="Hertweck C."/>
            <person name="Kaltenpoth M."/>
            <person name="Kwan J.C."/>
        </authorList>
    </citation>
    <scope>NUCLEOTIDE SEQUENCE [LARGE SCALE GENOMIC DNA]</scope>
</reference>
<evidence type="ECO:0000313" key="8">
    <source>
        <dbReference type="Proteomes" id="UP000461670"/>
    </source>
</evidence>
<feature type="transmembrane region" description="Helical" evidence="6">
    <location>
        <begin position="228"/>
        <end position="250"/>
    </location>
</feature>
<evidence type="ECO:0008006" key="9">
    <source>
        <dbReference type="Google" id="ProtNLM"/>
    </source>
</evidence>
<feature type="transmembrane region" description="Helical" evidence="6">
    <location>
        <begin position="92"/>
        <end position="114"/>
    </location>
</feature>
<comment type="subcellular location">
    <subcellularLocation>
        <location evidence="1">Cell membrane</location>
        <topology evidence="1">Multi-pass membrane protein</topology>
    </subcellularLocation>
</comment>
<evidence type="ECO:0000256" key="3">
    <source>
        <dbReference type="ARBA" id="ARBA00022692"/>
    </source>
</evidence>
<dbReference type="EMBL" id="WNDQ01000030">
    <property type="protein sequence ID" value="KAF1020797.1"/>
    <property type="molecule type" value="Genomic_DNA"/>
</dbReference>
<keyword evidence="4 6" id="KW-1133">Transmembrane helix</keyword>
<dbReference type="Proteomes" id="UP000461670">
    <property type="component" value="Unassembled WGS sequence"/>
</dbReference>